<dbReference type="EC" id="1.8.1.2" evidence="4"/>
<name>A0AAN7WUA9_9SACH</name>
<evidence type="ECO:0000256" key="10">
    <source>
        <dbReference type="ARBA" id="ARBA00022982"/>
    </source>
</evidence>
<comment type="function">
    <text evidence="13">This enzyme catalyzes the 6-electron reduction of sulfite to sulfide. This is one of several activities required for the biosynthesis of L-cysteine from sulfate.</text>
</comment>
<comment type="cofactor">
    <cofactor evidence="2">
        <name>FAD</name>
        <dbReference type="ChEBI" id="CHEBI:57692"/>
    </cofactor>
</comment>
<comment type="pathway">
    <text evidence="3">Sulfur metabolism; hydrogen sulfide biosynthesis; hydrogen sulfide from sulfite (NADPH route): step 1/1.</text>
</comment>
<dbReference type="InterPro" id="IPR039261">
    <property type="entry name" value="FNR_nucleotide-bd"/>
</dbReference>
<dbReference type="GO" id="GO:0050660">
    <property type="term" value="F:flavin adenine dinucleotide binding"/>
    <property type="evidence" value="ECO:0007669"/>
    <property type="project" value="TreeGrafter"/>
</dbReference>
<evidence type="ECO:0000256" key="8">
    <source>
        <dbReference type="ARBA" id="ARBA00022827"/>
    </source>
</evidence>
<reference evidence="16" key="1">
    <citation type="submission" date="2023-07" db="EMBL/GenBank/DDBJ databases">
        <title>A draft genome of Kazachstania heterogenica Y-27499.</title>
        <authorList>
            <person name="Donic C."/>
            <person name="Kralova J.S."/>
            <person name="Fidel L."/>
            <person name="Ben-Dor S."/>
            <person name="Jung S."/>
        </authorList>
    </citation>
    <scope>NUCLEOTIDE SEQUENCE [LARGE SCALE GENOMIC DNA]</scope>
    <source>
        <strain evidence="16">Y27499</strain>
    </source>
</reference>
<evidence type="ECO:0000259" key="14">
    <source>
        <dbReference type="PROSITE" id="PS51384"/>
    </source>
</evidence>
<dbReference type="InterPro" id="IPR017938">
    <property type="entry name" value="Riboflavin_synthase-like_b-brl"/>
</dbReference>
<dbReference type="InterPro" id="IPR001433">
    <property type="entry name" value="OxRdtase_FAD/NAD-bd"/>
</dbReference>
<evidence type="ECO:0000256" key="3">
    <source>
        <dbReference type="ARBA" id="ARBA00004774"/>
    </source>
</evidence>
<dbReference type="EMBL" id="JAWIZZ010000006">
    <property type="protein sequence ID" value="KAK5782323.1"/>
    <property type="molecule type" value="Genomic_DNA"/>
</dbReference>
<evidence type="ECO:0000313" key="16">
    <source>
        <dbReference type="Proteomes" id="UP001306508"/>
    </source>
</evidence>
<keyword evidence="5" id="KW-0813">Transport</keyword>
<dbReference type="Proteomes" id="UP001306508">
    <property type="component" value="Unassembled WGS sequence"/>
</dbReference>
<comment type="cofactor">
    <cofactor evidence="1">
        <name>FMN</name>
        <dbReference type="ChEBI" id="CHEBI:58210"/>
    </cofactor>
</comment>
<dbReference type="InterPro" id="IPR023173">
    <property type="entry name" value="NADPH_Cyt_P450_Rdtase_alpha"/>
</dbReference>
<evidence type="ECO:0000256" key="11">
    <source>
        <dbReference type="ARBA" id="ARBA00023002"/>
    </source>
</evidence>
<dbReference type="AlphaFoldDB" id="A0AAN7WUA9"/>
<dbReference type="CDD" id="cd06207">
    <property type="entry name" value="CyPoR_like"/>
    <property type="match status" value="1"/>
</dbReference>
<evidence type="ECO:0000256" key="4">
    <source>
        <dbReference type="ARBA" id="ARBA00012604"/>
    </source>
</evidence>
<feature type="domain" description="FAD-binding FR-type" evidence="14">
    <location>
        <begin position="624"/>
        <end position="855"/>
    </location>
</feature>
<dbReference type="Gene3D" id="3.40.920.10">
    <property type="entry name" value="Pyruvate-ferredoxin oxidoreductase, PFOR, domain III"/>
    <property type="match status" value="1"/>
</dbReference>
<dbReference type="Gene3D" id="3.40.50.970">
    <property type="match status" value="1"/>
</dbReference>
<gene>
    <name evidence="15" type="ORF">RI543_000258</name>
</gene>
<dbReference type="InterPro" id="IPR003097">
    <property type="entry name" value="CysJ-like_FAD-binding"/>
</dbReference>
<dbReference type="FunFam" id="1.20.990.10:FF:000010">
    <property type="entry name" value="Sulfite reductase [NADPH] flavoprotein component"/>
    <property type="match status" value="1"/>
</dbReference>
<dbReference type="GO" id="GO:0004783">
    <property type="term" value="F:sulfite reductase (NADPH) activity"/>
    <property type="evidence" value="ECO:0007669"/>
    <property type="project" value="UniProtKB-EC"/>
</dbReference>
<keyword evidence="16" id="KW-1185">Reference proteome</keyword>
<dbReference type="Gene3D" id="1.20.990.10">
    <property type="entry name" value="NADPH-cytochrome p450 Reductase, Chain A, domain 3"/>
    <property type="match status" value="1"/>
</dbReference>
<sequence>MAAPINLINKVLSQSVDNIFAYKSFNQDDIFYSNIKSFINEEKSQQYFSELDIRSGAGLIPSAFISGSLSTIITPSYSLPYFFNTLNTIATKYNNNNNNISQKFHFNVPALNYTNNKIVNDYSIALSFAQSLNQIVITPINSQEILQTTLLSLALHKYVKSQSVLHLFDSINYVQTILNDTTSIVDSSVDSFSEIDHFLSKHLTPNQSSIDQVIARFNEFTGTHLHNFHYSSNSTDSTEEIVFLTYGSVESELFNKSLNYFKDSDYGVLNVRIPIPFNQEQFIANLPSSVKKIIIVTPNIPATTTATTTTTAICNEDSINLGTNFLLQQINATLFYHGKLGQITVSQFNYDTDFIWSQTAANKVISSFITYNPILTSQKNFIYWGDDTSLQLIKDLTLVLPDIVSQRNKFDNLTNGGIIQSQFQFNQDIAVGDNIDLNEGQLAFVQDPSIINKINVVATLQEGSILVINQDFKDHDLSKIDTFIKDFQFPVDFVHDVRAKNIKLYFIYGINDDKEILQSLIKSLHQGQTAFEHDKVVAIDCLPEIQLPNDNDDNKMEVEEEEKEKESIILPVFPSESAFKPSTIKTKILEATKPTSETVEDLAKKLSFKEAYGIKQELRPDLPTKNYVIKVKSNQRVTPVDYDRYIFNIEFDITSTGLKYDIGEALGIHAKNNEKEVDQFIKDFNLNPNEIILVPNKDDNKILESRTLFQSLVENLDLFGKPPKRFYEALIQFVTDKEEKEQLEKLISSEGALELKRYQEVEYFTYVDIFKLYKSAKWTSTDLVQLIAPLKRREYSIASSQKVHPNEIHLLIVVVDWVDKQGRKRFGQASKYISELRPGQELVVSVKPSVMKLPPRPEQPVIMSGLGTGLAPFKAIVEEKMWQMQQGMKIGKVFLFLGSRHRREEYLFGELWEAYKDAGIITHIGAAFSRDQPQKIYIQDRIRECLGELKKAFIDEEGSFYLCGPTWPVPDITKALQDILAADAEEKNIKIDLNNAIEELKESSRYILEVY</sequence>
<dbReference type="SUPFAM" id="SSF63380">
    <property type="entry name" value="Riboflavin synthase domain-like"/>
    <property type="match status" value="1"/>
</dbReference>
<comment type="caution">
    <text evidence="15">The sequence shown here is derived from an EMBL/GenBank/DDBJ whole genome shotgun (WGS) entry which is preliminary data.</text>
</comment>
<dbReference type="Pfam" id="PF00667">
    <property type="entry name" value="FAD_binding_1"/>
    <property type="match status" value="1"/>
</dbReference>
<dbReference type="SUPFAM" id="SSF52922">
    <property type="entry name" value="TK C-terminal domain-like"/>
    <property type="match status" value="1"/>
</dbReference>
<evidence type="ECO:0000256" key="7">
    <source>
        <dbReference type="ARBA" id="ARBA00022643"/>
    </source>
</evidence>
<organism evidence="15 16">
    <name type="scientific">Arxiozyma heterogenica</name>
    <dbReference type="NCBI Taxonomy" id="278026"/>
    <lineage>
        <taxon>Eukaryota</taxon>
        <taxon>Fungi</taxon>
        <taxon>Dikarya</taxon>
        <taxon>Ascomycota</taxon>
        <taxon>Saccharomycotina</taxon>
        <taxon>Saccharomycetes</taxon>
        <taxon>Saccharomycetales</taxon>
        <taxon>Saccharomycetaceae</taxon>
        <taxon>Arxiozyma</taxon>
    </lineage>
</organism>
<dbReference type="PANTHER" id="PTHR19384:SF109">
    <property type="entry name" value="SULFITE REDUCTASE [NADPH] FLAVOPROTEIN COMPONENT"/>
    <property type="match status" value="1"/>
</dbReference>
<dbReference type="Pfam" id="PF00175">
    <property type="entry name" value="NAD_binding_1"/>
    <property type="match status" value="1"/>
</dbReference>
<evidence type="ECO:0000256" key="13">
    <source>
        <dbReference type="ARBA" id="ARBA00059320"/>
    </source>
</evidence>
<dbReference type="InterPro" id="IPR017927">
    <property type="entry name" value="FAD-bd_FR_type"/>
</dbReference>
<keyword evidence="9" id="KW-0521">NADP</keyword>
<proteinExistence type="predicted"/>
<evidence type="ECO:0000256" key="9">
    <source>
        <dbReference type="ARBA" id="ARBA00022857"/>
    </source>
</evidence>
<comment type="catalytic activity">
    <reaction evidence="12">
        <text>hydrogen sulfide + 3 NADP(+) + 3 H2O = sulfite + 3 NADPH + 4 H(+)</text>
        <dbReference type="Rhea" id="RHEA:13801"/>
        <dbReference type="ChEBI" id="CHEBI:15377"/>
        <dbReference type="ChEBI" id="CHEBI:15378"/>
        <dbReference type="ChEBI" id="CHEBI:17359"/>
        <dbReference type="ChEBI" id="CHEBI:29919"/>
        <dbReference type="ChEBI" id="CHEBI:57783"/>
        <dbReference type="ChEBI" id="CHEBI:58349"/>
        <dbReference type="EC" id="1.8.1.2"/>
    </reaction>
</comment>
<dbReference type="PANTHER" id="PTHR19384">
    <property type="entry name" value="NITRIC OXIDE SYNTHASE-RELATED"/>
    <property type="match status" value="1"/>
</dbReference>
<dbReference type="GO" id="GO:0005829">
    <property type="term" value="C:cytosol"/>
    <property type="evidence" value="ECO:0007669"/>
    <property type="project" value="TreeGrafter"/>
</dbReference>
<dbReference type="Gene3D" id="2.40.30.10">
    <property type="entry name" value="Translation factors"/>
    <property type="match status" value="1"/>
</dbReference>
<evidence type="ECO:0000256" key="5">
    <source>
        <dbReference type="ARBA" id="ARBA00022448"/>
    </source>
</evidence>
<dbReference type="InterPro" id="IPR001709">
    <property type="entry name" value="Flavoprot_Pyr_Nucl_cyt_Rdtase"/>
</dbReference>
<evidence type="ECO:0000313" key="15">
    <source>
        <dbReference type="EMBL" id="KAK5782323.1"/>
    </source>
</evidence>
<dbReference type="InterPro" id="IPR009014">
    <property type="entry name" value="Transketo_C/PFOR_II"/>
</dbReference>
<dbReference type="PRINTS" id="PR00371">
    <property type="entry name" value="FPNCR"/>
</dbReference>
<keyword evidence="11" id="KW-0560">Oxidoreductase</keyword>
<keyword evidence="10" id="KW-0249">Electron transport</keyword>
<keyword evidence="6" id="KW-0285">Flavoprotein</keyword>
<dbReference type="Gene3D" id="3.40.50.920">
    <property type="match status" value="1"/>
</dbReference>
<evidence type="ECO:0000256" key="2">
    <source>
        <dbReference type="ARBA" id="ARBA00001974"/>
    </source>
</evidence>
<dbReference type="InterPro" id="IPR002869">
    <property type="entry name" value="Pyrv_flavodox_OxRed_cen"/>
</dbReference>
<dbReference type="PROSITE" id="PS51384">
    <property type="entry name" value="FAD_FR"/>
    <property type="match status" value="1"/>
</dbReference>
<dbReference type="Gene3D" id="3.40.50.80">
    <property type="entry name" value="Nucleotide-binding domain of ferredoxin-NADP reductase (FNR) module"/>
    <property type="match status" value="1"/>
</dbReference>
<accession>A0AAN7WUA9</accession>
<dbReference type="FunFam" id="3.40.50.80:FF:000011">
    <property type="entry name" value="Sulfite reductase flavoprotein component"/>
    <property type="match status" value="1"/>
</dbReference>
<dbReference type="GO" id="GO:0010181">
    <property type="term" value="F:FMN binding"/>
    <property type="evidence" value="ECO:0007669"/>
    <property type="project" value="TreeGrafter"/>
</dbReference>
<dbReference type="SUPFAM" id="SSF52343">
    <property type="entry name" value="Ferredoxin reductase-like, C-terminal NADP-linked domain"/>
    <property type="match status" value="1"/>
</dbReference>
<evidence type="ECO:0000256" key="1">
    <source>
        <dbReference type="ARBA" id="ARBA00001917"/>
    </source>
</evidence>
<dbReference type="SUPFAM" id="SSF53323">
    <property type="entry name" value="Pyruvate-ferredoxin oxidoreductase, PFOR, domain III"/>
    <property type="match status" value="1"/>
</dbReference>
<keyword evidence="7" id="KW-0288">FMN</keyword>
<protein>
    <recommendedName>
        <fullName evidence="4">assimilatory sulfite reductase (NADPH)</fullName>
        <ecNumber evidence="4">1.8.1.2</ecNumber>
    </recommendedName>
</protein>
<evidence type="ECO:0000256" key="6">
    <source>
        <dbReference type="ARBA" id="ARBA00022630"/>
    </source>
</evidence>
<evidence type="ECO:0000256" key="12">
    <source>
        <dbReference type="ARBA" id="ARBA00052219"/>
    </source>
</evidence>
<keyword evidence="8" id="KW-0274">FAD</keyword>